<feature type="compositionally biased region" description="Pro residues" evidence="1">
    <location>
        <begin position="69"/>
        <end position="83"/>
    </location>
</feature>
<keyword evidence="4" id="KW-1185">Reference proteome</keyword>
<dbReference type="InterPro" id="IPR011486">
    <property type="entry name" value="BBP2"/>
</dbReference>
<dbReference type="Pfam" id="PF07642">
    <property type="entry name" value="BBP2"/>
    <property type="match status" value="1"/>
</dbReference>
<feature type="region of interest" description="Disordered" evidence="1">
    <location>
        <begin position="62"/>
        <end position="83"/>
    </location>
</feature>
<evidence type="ECO:0000313" key="4">
    <source>
        <dbReference type="Proteomes" id="UP000316213"/>
    </source>
</evidence>
<protein>
    <recommendedName>
        <fullName evidence="5">Porin</fullName>
    </recommendedName>
</protein>
<feature type="chain" id="PRO_5023090587" description="Porin" evidence="2">
    <location>
        <begin position="24"/>
        <end position="518"/>
    </location>
</feature>
<dbReference type="SUPFAM" id="SSF56935">
    <property type="entry name" value="Porins"/>
    <property type="match status" value="1"/>
</dbReference>
<dbReference type="Proteomes" id="UP000316213">
    <property type="component" value="Unassembled WGS sequence"/>
</dbReference>
<organism evidence="3 4">
    <name type="scientific">Neorhodopirellula pilleata</name>
    <dbReference type="NCBI Taxonomy" id="2714738"/>
    <lineage>
        <taxon>Bacteria</taxon>
        <taxon>Pseudomonadati</taxon>
        <taxon>Planctomycetota</taxon>
        <taxon>Planctomycetia</taxon>
        <taxon>Pirellulales</taxon>
        <taxon>Pirellulaceae</taxon>
        <taxon>Neorhodopirellula</taxon>
    </lineage>
</organism>
<dbReference type="RefSeq" id="WP_146575766.1">
    <property type="nucleotide sequence ID" value="NZ_SJPM01000001.1"/>
</dbReference>
<accession>A0A5C6AVV4</accession>
<evidence type="ECO:0000313" key="3">
    <source>
        <dbReference type="EMBL" id="TWU03196.1"/>
    </source>
</evidence>
<evidence type="ECO:0000256" key="2">
    <source>
        <dbReference type="SAM" id="SignalP"/>
    </source>
</evidence>
<proteinExistence type="predicted"/>
<name>A0A5C6AVV4_9BACT</name>
<dbReference type="EMBL" id="SJPM01000001">
    <property type="protein sequence ID" value="TWU03196.1"/>
    <property type="molecule type" value="Genomic_DNA"/>
</dbReference>
<evidence type="ECO:0008006" key="5">
    <source>
        <dbReference type="Google" id="ProtNLM"/>
    </source>
</evidence>
<dbReference type="OrthoDB" id="9775763at2"/>
<keyword evidence="2" id="KW-0732">Signal</keyword>
<evidence type="ECO:0000256" key="1">
    <source>
        <dbReference type="SAM" id="MobiDB-lite"/>
    </source>
</evidence>
<gene>
    <name evidence="3" type="ORF">Pla100_01140</name>
</gene>
<comment type="caution">
    <text evidence="3">The sequence shown here is derived from an EMBL/GenBank/DDBJ whole genome shotgun (WGS) entry which is preliminary data.</text>
</comment>
<sequence length="518" mass="57065" precursor="true">MFLIKRLVLWLVLFAIGSVAAQAQQTVPPSWLVKQSEESPNQFEMIDDDDTASTVPAWQGLSADTPVAQPTPSPASAPLPIPLATPPIQGSQDISQMSDSFEMHSGDVCDLRPIRSSRHVRSDDLFGWQASPWRMGGWLQQGFTINPEDPANGSNAPVLFNDAANDYQLNQLYFYLGREATINGQTWDWGGRVDVNYGTDSRYVTVPGLERHEDRSRRWNSEDSDYGIALPQAYLDLATPIGPYGSVIRAGHFYALGGYETFAAPENFFYSHAYTFLYGNAFTQSGVMWSGKLSPTLAGAVSATTGWDSFYSDGDDWGVRAGLMKELGGGQTTIALTGHYGNDFTGFTDASGSINGDRVWASLVLKHYLRPSTYYVMQADYGYQEGSTLELNTATNTVEFGDGNWWGINQYLVQQLSEKWSAGLRVEWFRDDSGTRLGVPVEYSTGGTVFNGEDYFAITGGVHYQPHSNVLLRNEIRWDTSNVESNPAVPGGVAGIKPFNDRSDDNQLLIALDAIIQF</sequence>
<dbReference type="AlphaFoldDB" id="A0A5C6AVV4"/>
<reference evidence="3 4" key="1">
    <citation type="submission" date="2019-02" db="EMBL/GenBank/DDBJ databases">
        <title>Deep-cultivation of Planctomycetes and their phenomic and genomic characterization uncovers novel biology.</title>
        <authorList>
            <person name="Wiegand S."/>
            <person name="Jogler M."/>
            <person name="Boedeker C."/>
            <person name="Pinto D."/>
            <person name="Vollmers J."/>
            <person name="Rivas-Marin E."/>
            <person name="Kohn T."/>
            <person name="Peeters S.H."/>
            <person name="Heuer A."/>
            <person name="Rast P."/>
            <person name="Oberbeckmann S."/>
            <person name="Bunk B."/>
            <person name="Jeske O."/>
            <person name="Meyerdierks A."/>
            <person name="Storesund J.E."/>
            <person name="Kallscheuer N."/>
            <person name="Luecker S."/>
            <person name="Lage O.M."/>
            <person name="Pohl T."/>
            <person name="Merkel B.J."/>
            <person name="Hornburger P."/>
            <person name="Mueller R.-W."/>
            <person name="Bruemmer F."/>
            <person name="Labrenz M."/>
            <person name="Spormann A.M."/>
            <person name="Op Den Camp H."/>
            <person name="Overmann J."/>
            <person name="Amann R."/>
            <person name="Jetten M.S.M."/>
            <person name="Mascher T."/>
            <person name="Medema M.H."/>
            <person name="Devos D.P."/>
            <person name="Kaster A.-K."/>
            <person name="Ovreas L."/>
            <person name="Rohde M."/>
            <person name="Galperin M.Y."/>
            <person name="Jogler C."/>
        </authorList>
    </citation>
    <scope>NUCLEOTIDE SEQUENCE [LARGE SCALE GENOMIC DNA]</scope>
    <source>
        <strain evidence="3 4">Pla100</strain>
    </source>
</reference>
<feature type="signal peptide" evidence="2">
    <location>
        <begin position="1"/>
        <end position="23"/>
    </location>
</feature>